<protein>
    <recommendedName>
        <fullName evidence="7">Cardiolipin synthase N-terminal domain-containing protein</fullName>
    </recommendedName>
</protein>
<dbReference type="GO" id="GO:0005886">
    <property type="term" value="C:plasma membrane"/>
    <property type="evidence" value="ECO:0007669"/>
    <property type="project" value="UniProtKB-SubCell"/>
</dbReference>
<evidence type="ECO:0000256" key="2">
    <source>
        <dbReference type="ARBA" id="ARBA00022475"/>
    </source>
</evidence>
<gene>
    <name evidence="8" type="ORF">Desaf_2923</name>
</gene>
<keyword evidence="4 6" id="KW-1133">Transmembrane helix</keyword>
<comment type="subcellular location">
    <subcellularLocation>
        <location evidence="1">Cell membrane</location>
        <topology evidence="1">Multi-pass membrane protein</topology>
    </subcellularLocation>
</comment>
<name>F3Z222_DESAF</name>
<proteinExistence type="predicted"/>
<dbReference type="HOGENOM" id="CLU_176001_7_0_7"/>
<sequence precursor="true">MFDFMRFNPTLLTSVVAGVAVFMLLSWWAIRDAFNKEFESTNEKVFWVQLSVLVPFLGGIVYILVGRKRGKKLQ</sequence>
<evidence type="ECO:0000259" key="7">
    <source>
        <dbReference type="Pfam" id="PF13396"/>
    </source>
</evidence>
<feature type="transmembrane region" description="Helical" evidence="6">
    <location>
        <begin position="12"/>
        <end position="30"/>
    </location>
</feature>
<accession>F3Z222</accession>
<dbReference type="AlphaFoldDB" id="F3Z222"/>
<reference evidence="8 9" key="1">
    <citation type="journal article" date="2011" name="J. Bacteriol.">
        <title>Genome sequence of the mercury-methylating and pleomorphic Desulfovibrio africanus Strain Walvis Bay.</title>
        <authorList>
            <person name="Brown S.D."/>
            <person name="Wall J.D."/>
            <person name="Kucken A.M."/>
            <person name="Gilmour C.C."/>
            <person name="Podar M."/>
            <person name="Brandt C.C."/>
            <person name="Teshima H."/>
            <person name="Detter J.C."/>
            <person name="Han C.S."/>
            <person name="Land M.L."/>
            <person name="Lucas S."/>
            <person name="Han J."/>
            <person name="Pennacchio L."/>
            <person name="Nolan M."/>
            <person name="Pitluck S."/>
            <person name="Woyke T."/>
            <person name="Goodwin L."/>
            <person name="Palumbo A.V."/>
            <person name="Elias D.A."/>
        </authorList>
    </citation>
    <scope>NUCLEOTIDE SEQUENCE [LARGE SCALE GENOMIC DNA]</scope>
    <source>
        <strain evidence="8 9">Walvis Bay</strain>
    </source>
</reference>
<evidence type="ECO:0000313" key="8">
    <source>
        <dbReference type="EMBL" id="EGJ51231.1"/>
    </source>
</evidence>
<dbReference type="Pfam" id="PF13396">
    <property type="entry name" value="PLDc_N"/>
    <property type="match status" value="1"/>
</dbReference>
<dbReference type="EMBL" id="CP003221">
    <property type="protein sequence ID" value="EGJ51231.1"/>
    <property type="molecule type" value="Genomic_DNA"/>
</dbReference>
<dbReference type="KEGG" id="daf:Desaf_2923"/>
<keyword evidence="2" id="KW-1003">Cell membrane</keyword>
<organism evidence="8 9">
    <name type="scientific">Desulfocurvibacter africanus subsp. africanus str. Walvis Bay</name>
    <dbReference type="NCBI Taxonomy" id="690850"/>
    <lineage>
        <taxon>Bacteria</taxon>
        <taxon>Pseudomonadati</taxon>
        <taxon>Thermodesulfobacteriota</taxon>
        <taxon>Desulfovibrionia</taxon>
        <taxon>Desulfovibrionales</taxon>
        <taxon>Desulfovibrionaceae</taxon>
        <taxon>Desulfocurvibacter</taxon>
    </lineage>
</organism>
<evidence type="ECO:0000256" key="1">
    <source>
        <dbReference type="ARBA" id="ARBA00004651"/>
    </source>
</evidence>
<dbReference type="InterPro" id="IPR027379">
    <property type="entry name" value="CLS_N"/>
</dbReference>
<feature type="transmembrane region" description="Helical" evidence="6">
    <location>
        <begin position="45"/>
        <end position="65"/>
    </location>
</feature>
<evidence type="ECO:0000256" key="6">
    <source>
        <dbReference type="SAM" id="Phobius"/>
    </source>
</evidence>
<evidence type="ECO:0000256" key="4">
    <source>
        <dbReference type="ARBA" id="ARBA00022989"/>
    </source>
</evidence>
<dbReference type="STRING" id="690850.Desaf_2923"/>
<dbReference type="RefSeq" id="WP_014260887.1">
    <property type="nucleotide sequence ID" value="NC_016629.1"/>
</dbReference>
<evidence type="ECO:0000256" key="3">
    <source>
        <dbReference type="ARBA" id="ARBA00022692"/>
    </source>
</evidence>
<dbReference type="Proteomes" id="UP000007844">
    <property type="component" value="Chromosome"/>
</dbReference>
<keyword evidence="3 6" id="KW-0812">Transmembrane</keyword>
<evidence type="ECO:0000313" key="9">
    <source>
        <dbReference type="Proteomes" id="UP000007844"/>
    </source>
</evidence>
<keyword evidence="5 6" id="KW-0472">Membrane</keyword>
<keyword evidence="9" id="KW-1185">Reference proteome</keyword>
<evidence type="ECO:0000256" key="5">
    <source>
        <dbReference type="ARBA" id="ARBA00023136"/>
    </source>
</evidence>
<feature type="domain" description="Cardiolipin synthase N-terminal" evidence="7">
    <location>
        <begin position="25"/>
        <end position="67"/>
    </location>
</feature>